<dbReference type="PANTHER" id="PTHR23157:SF25">
    <property type="entry name" value="GRIP AND COILED-COIL DOMAIN-CONTAINING PROTEIN 1"/>
    <property type="match status" value="1"/>
</dbReference>
<proteinExistence type="predicted"/>
<keyword evidence="4" id="KW-1185">Reference proteome</keyword>
<dbReference type="EMBL" id="JASPKZ010001957">
    <property type="protein sequence ID" value="KAJ9596879.1"/>
    <property type="molecule type" value="Genomic_DNA"/>
</dbReference>
<evidence type="ECO:0000313" key="4">
    <source>
        <dbReference type="Proteomes" id="UP001233999"/>
    </source>
</evidence>
<evidence type="ECO:0000256" key="1">
    <source>
        <dbReference type="ARBA" id="ARBA00004184"/>
    </source>
</evidence>
<evidence type="ECO:0000313" key="3">
    <source>
        <dbReference type="EMBL" id="KAJ9596879.1"/>
    </source>
</evidence>
<dbReference type="InterPro" id="IPR051952">
    <property type="entry name" value="Golgi-autophagy_related"/>
</dbReference>
<accession>A0AAD8EP22</accession>
<comment type="subcellular location">
    <subcellularLocation>
        <location evidence="1">Endomembrane system</location>
        <topology evidence="1">Peripheral membrane protein</topology>
    </subcellularLocation>
</comment>
<dbReference type="PANTHER" id="PTHR23157">
    <property type="entry name" value="GRIP AND COILED-COIL DOMAIN-CONTAINING PROTEIN 1"/>
    <property type="match status" value="1"/>
</dbReference>
<dbReference type="AlphaFoldDB" id="A0AAD8EP22"/>
<gene>
    <name evidence="3" type="ORF">L9F63_012135</name>
</gene>
<comment type="caution">
    <text evidence="3">The sequence shown here is derived from an EMBL/GenBank/DDBJ whole genome shotgun (WGS) entry which is preliminary data.</text>
</comment>
<feature type="coiled-coil region" evidence="2">
    <location>
        <begin position="261"/>
        <end position="377"/>
    </location>
</feature>
<dbReference type="GO" id="GO:0005794">
    <property type="term" value="C:Golgi apparatus"/>
    <property type="evidence" value="ECO:0007669"/>
    <property type="project" value="TreeGrafter"/>
</dbReference>
<keyword evidence="2" id="KW-0175">Coiled coil</keyword>
<evidence type="ECO:0000256" key="2">
    <source>
        <dbReference type="SAM" id="Coils"/>
    </source>
</evidence>
<reference evidence="3" key="2">
    <citation type="submission" date="2023-05" db="EMBL/GenBank/DDBJ databases">
        <authorList>
            <person name="Fouks B."/>
        </authorList>
    </citation>
    <scope>NUCLEOTIDE SEQUENCE</scope>
    <source>
        <strain evidence="3">Stay&amp;Tobe</strain>
        <tissue evidence="3">Testes</tissue>
    </source>
</reference>
<dbReference type="Proteomes" id="UP001233999">
    <property type="component" value="Unassembled WGS sequence"/>
</dbReference>
<protein>
    <recommendedName>
        <fullName evidence="5">Centrosomal protein of 162 kDa</fullName>
    </recommendedName>
</protein>
<feature type="coiled-coil region" evidence="2">
    <location>
        <begin position="9"/>
        <end position="185"/>
    </location>
</feature>
<sequence length="409" mass="48560">REKVIKDLQEKYQQSFKSHQSEVENLRSKVIVERHEREKEQNDHGIMIRELQKVVTEERRLKEQQENQIEEFKSKLMQLESQSGQKEQYEKKLRDVRNELEATRRKLKRAEAKAKEPPPLLLELQEEMANMKINHQAAILRYEQKRAADAEERARRLAAIHEERVANLEARLAELSETVGTYDRLRQQDQMAIHKLKEHIAQLDLEQTTLSRIKNVQTLVDKILLLKSQLIEASQRVEKPVNIHEILNLSECLGIKNDDRHKTCQEEYEKLKQEYEQYKQSQSQQVEDNSEVSSLKIQVKTLKDRVRILNGQLEDTDVEWKQKVDNLQQNLKAERSKHKDELNATELDYRGRLSLLEQQLQKQRERSLSLLEEKEQELELSSQHSSCSCQETLLDILQLNHYKTRKQRI</sequence>
<feature type="non-terminal residue" evidence="3">
    <location>
        <position position="409"/>
    </location>
</feature>
<reference evidence="3" key="1">
    <citation type="journal article" date="2023" name="IScience">
        <title>Live-bearing cockroach genome reveals convergent evolutionary mechanisms linked to viviparity in insects and beyond.</title>
        <authorList>
            <person name="Fouks B."/>
            <person name="Harrison M.C."/>
            <person name="Mikhailova A.A."/>
            <person name="Marchal E."/>
            <person name="English S."/>
            <person name="Carruthers M."/>
            <person name="Jennings E.C."/>
            <person name="Chiamaka E.L."/>
            <person name="Frigard R.A."/>
            <person name="Pippel M."/>
            <person name="Attardo G.M."/>
            <person name="Benoit J.B."/>
            <person name="Bornberg-Bauer E."/>
            <person name="Tobe S.S."/>
        </authorList>
    </citation>
    <scope>NUCLEOTIDE SEQUENCE</scope>
    <source>
        <strain evidence="3">Stay&amp;Tobe</strain>
    </source>
</reference>
<name>A0AAD8EP22_DIPPU</name>
<evidence type="ECO:0008006" key="5">
    <source>
        <dbReference type="Google" id="ProtNLM"/>
    </source>
</evidence>
<organism evidence="3 4">
    <name type="scientific">Diploptera punctata</name>
    <name type="common">Pacific beetle cockroach</name>
    <dbReference type="NCBI Taxonomy" id="6984"/>
    <lineage>
        <taxon>Eukaryota</taxon>
        <taxon>Metazoa</taxon>
        <taxon>Ecdysozoa</taxon>
        <taxon>Arthropoda</taxon>
        <taxon>Hexapoda</taxon>
        <taxon>Insecta</taxon>
        <taxon>Pterygota</taxon>
        <taxon>Neoptera</taxon>
        <taxon>Polyneoptera</taxon>
        <taxon>Dictyoptera</taxon>
        <taxon>Blattodea</taxon>
        <taxon>Blaberoidea</taxon>
        <taxon>Blaberidae</taxon>
        <taxon>Diplopterinae</taxon>
        <taxon>Diploptera</taxon>
    </lineage>
</organism>